<keyword evidence="6 15" id="KW-0436">Ligase</keyword>
<organism evidence="19 20">
    <name type="scientific">Chytriomyces confervae</name>
    <dbReference type="NCBI Taxonomy" id="246404"/>
    <lineage>
        <taxon>Eukaryota</taxon>
        <taxon>Fungi</taxon>
        <taxon>Fungi incertae sedis</taxon>
        <taxon>Chytridiomycota</taxon>
        <taxon>Chytridiomycota incertae sedis</taxon>
        <taxon>Chytridiomycetes</taxon>
        <taxon>Chytridiales</taxon>
        <taxon>Chytriomycetaceae</taxon>
        <taxon>Chytriomyces</taxon>
    </lineage>
</organism>
<dbReference type="Gene3D" id="3.40.50.620">
    <property type="entry name" value="HUPs"/>
    <property type="match status" value="2"/>
</dbReference>
<dbReference type="Gene3D" id="1.10.287.380">
    <property type="entry name" value="Valyl-tRNA synthetase, C-terminal domain"/>
    <property type="match status" value="1"/>
</dbReference>
<evidence type="ECO:0000256" key="13">
    <source>
        <dbReference type="ARBA" id="ARBA00047552"/>
    </source>
</evidence>
<evidence type="ECO:0000256" key="15">
    <source>
        <dbReference type="RuleBase" id="RU363035"/>
    </source>
</evidence>
<dbReference type="InterPro" id="IPR009080">
    <property type="entry name" value="tRNAsynth_Ia_anticodon-bd"/>
</dbReference>
<dbReference type="SUPFAM" id="SSF47323">
    <property type="entry name" value="Anticodon-binding domain of a subclass of class I aminoacyl-tRNA synthetases"/>
    <property type="match status" value="1"/>
</dbReference>
<keyword evidence="7 15" id="KW-0547">Nucleotide-binding</keyword>
<dbReference type="InterPro" id="IPR033705">
    <property type="entry name" value="Anticodon_Ia_Val"/>
</dbReference>
<keyword evidence="16" id="KW-0175">Coiled coil</keyword>
<dbReference type="InterPro" id="IPR014729">
    <property type="entry name" value="Rossmann-like_a/b/a_fold"/>
</dbReference>
<dbReference type="PANTHER" id="PTHR11946">
    <property type="entry name" value="VALYL-TRNA SYNTHETASES"/>
    <property type="match status" value="1"/>
</dbReference>
<feature type="domain" description="Methionyl/Valyl/Leucyl/Isoleucyl-tRNA synthetase anticodon-binding" evidence="18">
    <location>
        <begin position="766"/>
        <end position="915"/>
    </location>
</feature>
<evidence type="ECO:0000256" key="9">
    <source>
        <dbReference type="ARBA" id="ARBA00022917"/>
    </source>
</evidence>
<accession>A0A507FMM9</accession>
<evidence type="ECO:0000256" key="2">
    <source>
        <dbReference type="ARBA" id="ARBA00004496"/>
    </source>
</evidence>
<dbReference type="SUPFAM" id="SSF50677">
    <property type="entry name" value="ValRS/IleRS/LeuRS editing domain"/>
    <property type="match status" value="1"/>
</dbReference>
<dbReference type="NCBIfam" id="TIGR00422">
    <property type="entry name" value="valS"/>
    <property type="match status" value="1"/>
</dbReference>
<dbReference type="EC" id="6.1.1.9" evidence="4"/>
<evidence type="ECO:0000256" key="14">
    <source>
        <dbReference type="ARBA" id="ARBA00072234"/>
    </source>
</evidence>
<dbReference type="AlphaFoldDB" id="A0A507FMM9"/>
<dbReference type="GO" id="GO:0005739">
    <property type="term" value="C:mitochondrion"/>
    <property type="evidence" value="ECO:0007669"/>
    <property type="project" value="UniProtKB-SubCell"/>
</dbReference>
<comment type="subcellular location">
    <subcellularLocation>
        <location evidence="2">Cytoplasm</location>
    </subcellularLocation>
    <subcellularLocation>
        <location evidence="1">Mitochondrion</location>
    </subcellularLocation>
</comment>
<dbReference type="GO" id="GO:0005524">
    <property type="term" value="F:ATP binding"/>
    <property type="evidence" value="ECO:0007669"/>
    <property type="project" value="UniProtKB-KW"/>
</dbReference>
<dbReference type="Pfam" id="PF00133">
    <property type="entry name" value="tRNA-synt_1"/>
    <property type="match status" value="1"/>
</dbReference>
<comment type="similarity">
    <text evidence="3 15">Belongs to the class-I aminoacyl-tRNA synthetase family.</text>
</comment>
<dbReference type="CDD" id="cd07962">
    <property type="entry name" value="Anticodon_Ia_Val"/>
    <property type="match status" value="1"/>
</dbReference>
<keyword evidence="10 15" id="KW-0030">Aminoacyl-tRNA synthetase</keyword>
<evidence type="ECO:0000256" key="12">
    <source>
        <dbReference type="ARBA" id="ARBA00040837"/>
    </source>
</evidence>
<keyword evidence="20" id="KW-1185">Reference proteome</keyword>
<evidence type="ECO:0000256" key="16">
    <source>
        <dbReference type="SAM" id="Coils"/>
    </source>
</evidence>
<evidence type="ECO:0000313" key="20">
    <source>
        <dbReference type="Proteomes" id="UP000320333"/>
    </source>
</evidence>
<feature type="coiled-coil region" evidence="16">
    <location>
        <begin position="1011"/>
        <end position="1046"/>
    </location>
</feature>
<dbReference type="OrthoDB" id="629407at2759"/>
<dbReference type="FunFam" id="1.10.730.10:FF:000009">
    <property type="entry name" value="Valine--tRNA ligase, mitochondrial"/>
    <property type="match status" value="1"/>
</dbReference>
<dbReference type="InterPro" id="IPR001412">
    <property type="entry name" value="aa-tRNA-synth_I_CS"/>
</dbReference>
<dbReference type="GO" id="GO:0005829">
    <property type="term" value="C:cytosol"/>
    <property type="evidence" value="ECO:0007669"/>
    <property type="project" value="TreeGrafter"/>
</dbReference>
<gene>
    <name evidence="19" type="primary">VAS1</name>
    <name evidence="19" type="ORF">CcCBS67573_g01018</name>
</gene>
<dbReference type="Pfam" id="PF08264">
    <property type="entry name" value="Anticodon_1"/>
    <property type="match status" value="1"/>
</dbReference>
<evidence type="ECO:0000313" key="19">
    <source>
        <dbReference type="EMBL" id="TPX77681.1"/>
    </source>
</evidence>
<dbReference type="GO" id="GO:0002161">
    <property type="term" value="F:aminoacyl-tRNA deacylase activity"/>
    <property type="evidence" value="ECO:0007669"/>
    <property type="project" value="InterPro"/>
</dbReference>
<evidence type="ECO:0000256" key="3">
    <source>
        <dbReference type="ARBA" id="ARBA00005594"/>
    </source>
</evidence>
<dbReference type="CDD" id="cd00817">
    <property type="entry name" value="ValRS_core"/>
    <property type="match status" value="1"/>
</dbReference>
<dbReference type="PRINTS" id="PR00986">
    <property type="entry name" value="TRNASYNTHVAL"/>
</dbReference>
<sequence>MADSAEKSDKAKEREALKEQQRLEKLAKFEAKKKALEDAKAAAAKKPVAVKAKKEKVKEEPEAIVPDTTPFGQKKDLSMPYAAAYNPTQVEAAWYSWWEKCGYFEPELIDGKPRPEGTFVISIPPPNVTGSLHIGHALTNSIQDTLVRWNRMLGKTTLYVPGCDHAGIATQVVVEKKLMKEQKLTRHDLGREVFVKEIWKWKEEFGDKIYNQIRRLGTSVDWNRVQFTMDPGPSDAVVEAFVRLHEEGIIYRENRLVNWCTKLKTAISNLEVENLELEGSKFLSVPDHDPTKKYEFGVIISFAYQLEGTNEEIVVATTRLETMLGDTAIAVNPTDARYKDKVGKFVIHPFNGRRIPIIADDYVDKDFGSGAVKITPSHDQNDYAIGKRHSLPFINIFTDDGKVNEEGAPFTGIQRFDARVAVLAALKEKGLYKGTQPNPMQLPICTRSGNVVEPLMKPQWWVNCKDMAQEAMNAVKRGDLEILPKASEKEWFLWLEKIQDWCISRQLWWGHRVPAYFIKIKGQENDAMEGKFWVSGRSEAEAFEKALARFPKIAKKDITLEQDPDVLDTWFSSGLWPFSIQGWPNKTNDLKNFYPNAILETGWDILFFWVARMVMMGIKLTGEVPFKQVFCHAMVRDAHGRKMSKSLGNVIDPLDVIEGIALADLQARLDSGNLDPREVVKAKEGQARDYPNGIPQCGTDALRFTLLNYSSGGRDINLDILRVEGYRKFCNKLWNAVLKMGLEKLGPHFMPQPAEIYITGKESLADLWILNKLNIAARDANAALEQRNFMLATNVVYNFWMYELCDVYLEICKPVLAGTDEVARRATRDTLYTCLDAGLKLLHPMMPFVTEELWQRMPRRDNDVLRETIMKARYPVEIEAWHHPQADIDFENVNKVVRAARSLLADYNIKKEGQLFVQTTNDALFTTLQEDGVNITTGLIKGAKSLTVLPKGKPVPAGCAVTPVSGDCNVYLLVKGMVDFDAEITKLESGKAKATAALADLAKKMQAADYLVKVKAEIQELNLNKKATLETELVTLNAAIKNFQSLKNM</sequence>
<dbReference type="FunFam" id="3.40.50.620:FF:000020">
    <property type="entry name" value="Valine--tRNA ligase, mitochondrial"/>
    <property type="match status" value="1"/>
</dbReference>
<dbReference type="GO" id="GO:0006438">
    <property type="term" value="P:valyl-tRNA aminoacylation"/>
    <property type="evidence" value="ECO:0007669"/>
    <property type="project" value="InterPro"/>
</dbReference>
<evidence type="ECO:0000256" key="1">
    <source>
        <dbReference type="ARBA" id="ARBA00004173"/>
    </source>
</evidence>
<dbReference type="HAMAP" id="MF_02004">
    <property type="entry name" value="Val_tRNA_synth_type1"/>
    <property type="match status" value="1"/>
</dbReference>
<dbReference type="NCBIfam" id="NF004349">
    <property type="entry name" value="PRK05729.1"/>
    <property type="match status" value="1"/>
</dbReference>
<feature type="domain" description="Aminoacyl-tRNA synthetase class Ia" evidence="17">
    <location>
        <begin position="94"/>
        <end position="719"/>
    </location>
</feature>
<dbReference type="InterPro" id="IPR013155">
    <property type="entry name" value="M/V/L/I-tRNA-synth_anticd-bd"/>
</dbReference>
<name>A0A507FMM9_9FUNG</name>
<dbReference type="Gene3D" id="3.90.740.10">
    <property type="entry name" value="Valyl/Leucyl/Isoleucyl-tRNA synthetase, editing domain"/>
    <property type="match status" value="2"/>
</dbReference>
<keyword evidence="8 15" id="KW-0067">ATP-binding</keyword>
<dbReference type="Gene3D" id="1.10.730.10">
    <property type="entry name" value="Isoleucyl-tRNA Synthetase, Domain 1"/>
    <property type="match status" value="1"/>
</dbReference>
<evidence type="ECO:0000256" key="4">
    <source>
        <dbReference type="ARBA" id="ARBA00013169"/>
    </source>
</evidence>
<comment type="caution">
    <text evidence="19">The sequence shown here is derived from an EMBL/GenBank/DDBJ whole genome shotgun (WGS) entry which is preliminary data.</text>
</comment>
<dbReference type="FunFam" id="3.40.50.620:FF:000078">
    <property type="entry name" value="Valine--tRNA ligase, mitochondrial"/>
    <property type="match status" value="1"/>
</dbReference>
<dbReference type="InterPro" id="IPR002303">
    <property type="entry name" value="Valyl-tRNA_ligase"/>
</dbReference>
<dbReference type="SUPFAM" id="SSF52374">
    <property type="entry name" value="Nucleotidylyl transferase"/>
    <property type="match status" value="1"/>
</dbReference>
<evidence type="ECO:0000256" key="10">
    <source>
        <dbReference type="ARBA" id="ARBA00023146"/>
    </source>
</evidence>
<dbReference type="InterPro" id="IPR037118">
    <property type="entry name" value="Val-tRNA_synth_C_sf"/>
</dbReference>
<dbReference type="EMBL" id="QEAP01000016">
    <property type="protein sequence ID" value="TPX77681.1"/>
    <property type="molecule type" value="Genomic_DNA"/>
</dbReference>
<evidence type="ECO:0000256" key="5">
    <source>
        <dbReference type="ARBA" id="ARBA00022490"/>
    </source>
</evidence>
<keyword evidence="9 15" id="KW-0648">Protein biosynthesis</keyword>
<protein>
    <recommendedName>
        <fullName evidence="14">Probable valine--tRNA ligase, cytoplasmic</fullName>
        <ecNumber evidence="4">6.1.1.9</ecNumber>
    </recommendedName>
    <alternativeName>
        <fullName evidence="12">Valine--tRNA ligase, mitochondrial</fullName>
    </alternativeName>
    <alternativeName>
        <fullName evidence="11">Valyl-tRNA synthetase</fullName>
    </alternativeName>
</protein>
<evidence type="ECO:0000259" key="18">
    <source>
        <dbReference type="Pfam" id="PF08264"/>
    </source>
</evidence>
<dbReference type="PROSITE" id="PS00178">
    <property type="entry name" value="AA_TRNA_LIGASE_I"/>
    <property type="match status" value="1"/>
</dbReference>
<comment type="catalytic activity">
    <reaction evidence="13">
        <text>tRNA(Val) + L-valine + ATP = L-valyl-tRNA(Val) + AMP + diphosphate</text>
        <dbReference type="Rhea" id="RHEA:10704"/>
        <dbReference type="Rhea" id="RHEA-COMP:9672"/>
        <dbReference type="Rhea" id="RHEA-COMP:9708"/>
        <dbReference type="ChEBI" id="CHEBI:30616"/>
        <dbReference type="ChEBI" id="CHEBI:33019"/>
        <dbReference type="ChEBI" id="CHEBI:57762"/>
        <dbReference type="ChEBI" id="CHEBI:78442"/>
        <dbReference type="ChEBI" id="CHEBI:78537"/>
        <dbReference type="ChEBI" id="CHEBI:456215"/>
        <dbReference type="EC" id="6.1.1.9"/>
    </reaction>
</comment>
<keyword evidence="5" id="KW-0963">Cytoplasm</keyword>
<dbReference type="STRING" id="246404.A0A507FMM9"/>
<dbReference type="FunFam" id="3.90.740.10:FF:000005">
    <property type="entry name" value="Valine--tRNA ligase, mitochondrial"/>
    <property type="match status" value="1"/>
</dbReference>
<dbReference type="Proteomes" id="UP000320333">
    <property type="component" value="Unassembled WGS sequence"/>
</dbReference>
<evidence type="ECO:0000256" key="7">
    <source>
        <dbReference type="ARBA" id="ARBA00022741"/>
    </source>
</evidence>
<evidence type="ECO:0000256" key="6">
    <source>
        <dbReference type="ARBA" id="ARBA00022598"/>
    </source>
</evidence>
<evidence type="ECO:0000259" key="17">
    <source>
        <dbReference type="Pfam" id="PF00133"/>
    </source>
</evidence>
<reference evidence="19 20" key="1">
    <citation type="journal article" date="2019" name="Sci. Rep.">
        <title>Comparative genomics of chytrid fungi reveal insights into the obligate biotrophic and pathogenic lifestyle of Synchytrium endobioticum.</title>
        <authorList>
            <person name="van de Vossenberg B.T.L.H."/>
            <person name="Warris S."/>
            <person name="Nguyen H.D.T."/>
            <person name="van Gent-Pelzer M.P.E."/>
            <person name="Joly D.L."/>
            <person name="van de Geest H.C."/>
            <person name="Bonants P.J.M."/>
            <person name="Smith D.S."/>
            <person name="Levesque C.A."/>
            <person name="van der Lee T.A.J."/>
        </authorList>
    </citation>
    <scope>NUCLEOTIDE SEQUENCE [LARGE SCALE GENOMIC DNA]</scope>
    <source>
        <strain evidence="19 20">CBS 675.73</strain>
    </source>
</reference>
<evidence type="ECO:0000256" key="8">
    <source>
        <dbReference type="ARBA" id="ARBA00022840"/>
    </source>
</evidence>
<dbReference type="InterPro" id="IPR002300">
    <property type="entry name" value="aa-tRNA-synth_Ia"/>
</dbReference>
<dbReference type="InterPro" id="IPR009008">
    <property type="entry name" value="Val/Leu/Ile-tRNA-synth_edit"/>
</dbReference>
<evidence type="ECO:0000256" key="11">
    <source>
        <dbReference type="ARBA" id="ARBA00029936"/>
    </source>
</evidence>
<dbReference type="PANTHER" id="PTHR11946:SF109">
    <property type="entry name" value="VALINE--TRNA LIGASE"/>
    <property type="match status" value="1"/>
</dbReference>
<dbReference type="GO" id="GO:0004832">
    <property type="term" value="F:valine-tRNA ligase activity"/>
    <property type="evidence" value="ECO:0007669"/>
    <property type="project" value="UniProtKB-EC"/>
</dbReference>
<proteinExistence type="inferred from homology"/>